<sequence>MSSEPESDTEAPALAYPWFVDWLDDWFFPQYTLRLASGNREGTHTWCSEWWRHRVVAVRLAALWQAWEAARITPDGSAMDSWWLMHADPTMRVLTDAANGPMWRCTPQRHDPVATLPVKPVPPGFFPRPATPEPVSATRTGNTATSSPNGQTAGGRPSTDTVTDLDDGLEL</sequence>
<gene>
    <name evidence="2" type="ORF">AWN90_02590</name>
</gene>
<proteinExistence type="predicted"/>
<evidence type="ECO:0000256" key="1">
    <source>
        <dbReference type="SAM" id="MobiDB-lite"/>
    </source>
</evidence>
<dbReference type="InterPro" id="IPR032584">
    <property type="entry name" value="DUF4913"/>
</dbReference>
<evidence type="ECO:0000313" key="3">
    <source>
        <dbReference type="Proteomes" id="UP000076512"/>
    </source>
</evidence>
<dbReference type="Proteomes" id="UP000076512">
    <property type="component" value="Unassembled WGS sequence"/>
</dbReference>
<reference evidence="2 3" key="1">
    <citation type="submission" date="2016-04" db="EMBL/GenBank/DDBJ databases">
        <authorList>
            <person name="Evans L.H."/>
            <person name="Alamgir A."/>
            <person name="Owens N."/>
            <person name="Weber N.D."/>
            <person name="Virtaneva K."/>
            <person name="Barbian K."/>
            <person name="Babar A."/>
            <person name="Rosenke K."/>
        </authorList>
    </citation>
    <scope>NUCLEOTIDE SEQUENCE [LARGE SCALE GENOMIC DNA]</scope>
    <source>
        <strain evidence="2 3">IFM 0406</strain>
    </source>
</reference>
<dbReference type="RefSeq" id="WP_067577307.1">
    <property type="nucleotide sequence ID" value="NZ_JABMCZ010000003.1"/>
</dbReference>
<feature type="region of interest" description="Disordered" evidence="1">
    <location>
        <begin position="124"/>
        <end position="171"/>
    </location>
</feature>
<dbReference type="Pfam" id="PF16259">
    <property type="entry name" value="DUF4913"/>
    <property type="match status" value="1"/>
</dbReference>
<feature type="compositionally biased region" description="Polar residues" evidence="1">
    <location>
        <begin position="137"/>
        <end position="151"/>
    </location>
</feature>
<organism evidence="2 3">
    <name type="scientific">Nocardia terpenica</name>
    <dbReference type="NCBI Taxonomy" id="455432"/>
    <lineage>
        <taxon>Bacteria</taxon>
        <taxon>Bacillati</taxon>
        <taxon>Actinomycetota</taxon>
        <taxon>Actinomycetes</taxon>
        <taxon>Mycobacteriales</taxon>
        <taxon>Nocardiaceae</taxon>
        <taxon>Nocardia</taxon>
    </lineage>
</organism>
<name>A0A164KQH2_9NOCA</name>
<dbReference type="OrthoDB" id="4535229at2"/>
<keyword evidence="3" id="KW-1185">Reference proteome</keyword>
<dbReference type="STRING" id="455432.AWN90_02590"/>
<dbReference type="EMBL" id="LWGR01000012">
    <property type="protein sequence ID" value="KZM71631.1"/>
    <property type="molecule type" value="Genomic_DNA"/>
</dbReference>
<dbReference type="AlphaFoldDB" id="A0A164KQH2"/>
<accession>A0A164KQH2</accession>
<comment type="caution">
    <text evidence="2">The sequence shown here is derived from an EMBL/GenBank/DDBJ whole genome shotgun (WGS) entry which is preliminary data.</text>
</comment>
<evidence type="ECO:0008006" key="4">
    <source>
        <dbReference type="Google" id="ProtNLM"/>
    </source>
</evidence>
<protein>
    <recommendedName>
        <fullName evidence="4">DUF4913 domain-containing protein</fullName>
    </recommendedName>
</protein>
<evidence type="ECO:0000313" key="2">
    <source>
        <dbReference type="EMBL" id="KZM71631.1"/>
    </source>
</evidence>